<evidence type="ECO:0000259" key="3">
    <source>
        <dbReference type="PROSITE" id="PS50977"/>
    </source>
</evidence>
<evidence type="ECO:0000256" key="2">
    <source>
        <dbReference type="PROSITE-ProRule" id="PRU00335"/>
    </source>
</evidence>
<keyword evidence="4" id="KW-0436">Ligase</keyword>
<dbReference type="PROSITE" id="PS50977">
    <property type="entry name" value="HTH_TETR_2"/>
    <property type="match status" value="1"/>
</dbReference>
<keyword evidence="5" id="KW-1185">Reference proteome</keyword>
<dbReference type="Gene3D" id="1.10.357.10">
    <property type="entry name" value="Tetracycline Repressor, domain 2"/>
    <property type="match status" value="1"/>
</dbReference>
<keyword evidence="1 2" id="KW-0238">DNA-binding</keyword>
<sequence>MTKKNPAKGLKTRKANKYKRKNYLLACAGDIISKDGLDAFTIARLADCAGVTIPTVHNLLGKRSEILSKLVRDAMSDIMNAATDFDPANTLEALESFVDGLIDLLSTNETFYRAAFMAGERLNFFDHQSESGVFMEARNQARLICAHAISSGKLEGRIDIDQISIRLFSSQRLARLDWMHGYIDLKTYRRQVMTGMLITLCADASQDFKKELLRKIDDLK</sequence>
<dbReference type="EC" id="6.4.1.5" evidence="4"/>
<dbReference type="eggNOG" id="COG1309">
    <property type="taxonomic scope" value="Bacteria"/>
</dbReference>
<accession>U2XP58</accession>
<organism evidence="4 5">
    <name type="scientific">Candidatus Micropelagius thuwalensis</name>
    <dbReference type="NCBI Taxonomy" id="1397666"/>
    <lineage>
        <taxon>Bacteria</taxon>
        <taxon>Pseudomonadati</taxon>
        <taxon>Pseudomonadota</taxon>
        <taxon>Alphaproteobacteria</taxon>
        <taxon>PS1 clade</taxon>
        <taxon>Candidatus Micropelagius</taxon>
    </lineage>
</organism>
<feature type="domain" description="HTH tetR-type" evidence="3">
    <location>
        <begin position="18"/>
        <end position="78"/>
    </location>
</feature>
<dbReference type="GO" id="GO:0047925">
    <property type="term" value="F:geranoyl-CoA carboxylase activity"/>
    <property type="evidence" value="ECO:0007669"/>
    <property type="project" value="UniProtKB-EC"/>
</dbReference>
<evidence type="ECO:0000313" key="5">
    <source>
        <dbReference type="Proteomes" id="UP000016762"/>
    </source>
</evidence>
<dbReference type="Proteomes" id="UP000016762">
    <property type="component" value="Unassembled WGS sequence"/>
</dbReference>
<dbReference type="GO" id="GO:0003677">
    <property type="term" value="F:DNA binding"/>
    <property type="evidence" value="ECO:0007669"/>
    <property type="project" value="UniProtKB-UniRule"/>
</dbReference>
<dbReference type="InterPro" id="IPR001647">
    <property type="entry name" value="HTH_TetR"/>
</dbReference>
<protein>
    <submittedName>
        <fullName evidence="4">3-methylcrotonoyl-CoA carboxylase alpha subunit protein</fullName>
        <ecNumber evidence="4">6.4.1.5</ecNumber>
    </submittedName>
</protein>
<evidence type="ECO:0000256" key="1">
    <source>
        <dbReference type="ARBA" id="ARBA00023125"/>
    </source>
</evidence>
<dbReference type="OrthoDB" id="9814200at2"/>
<evidence type="ECO:0000313" key="4">
    <source>
        <dbReference type="EMBL" id="ERL46917.1"/>
    </source>
</evidence>
<dbReference type="RefSeq" id="WP_021776870.1">
    <property type="nucleotide sequence ID" value="NZ_AWXE01000003.1"/>
</dbReference>
<proteinExistence type="predicted"/>
<dbReference type="STRING" id="1397666.RS24_00833"/>
<reference evidence="4 5" key="1">
    <citation type="journal article" date="2014" name="FEMS Microbiol. Ecol.">
        <title>Genomic differentiation among two strains of the PS1 clade isolated from geographically separated marine habitats.</title>
        <authorList>
            <person name="Jimenez-Infante F."/>
            <person name="Ngugi D.K."/>
            <person name="Alam I."/>
            <person name="Rashid M."/>
            <person name="Baalawi W."/>
            <person name="Kamau A.A."/>
            <person name="Bajic V.B."/>
            <person name="Stingl U."/>
        </authorList>
    </citation>
    <scope>NUCLEOTIDE SEQUENCE [LARGE SCALE GENOMIC DNA]</scope>
    <source>
        <strain evidence="4 5">RS24</strain>
    </source>
</reference>
<dbReference type="EMBL" id="AWXE01000003">
    <property type="protein sequence ID" value="ERL46917.1"/>
    <property type="molecule type" value="Genomic_DNA"/>
</dbReference>
<name>U2XP58_9PROT</name>
<comment type="caution">
    <text evidence="4">The sequence shown here is derived from an EMBL/GenBank/DDBJ whole genome shotgun (WGS) entry which is preliminary data.</text>
</comment>
<dbReference type="AlphaFoldDB" id="U2XP58"/>
<gene>
    <name evidence="4" type="primary">mccA</name>
    <name evidence="4" type="ORF">RS24_00833</name>
</gene>
<dbReference type="SUPFAM" id="SSF46689">
    <property type="entry name" value="Homeodomain-like"/>
    <property type="match status" value="1"/>
</dbReference>
<dbReference type="InterPro" id="IPR009057">
    <property type="entry name" value="Homeodomain-like_sf"/>
</dbReference>
<feature type="DNA-binding region" description="H-T-H motif" evidence="2">
    <location>
        <begin position="41"/>
        <end position="60"/>
    </location>
</feature>